<organism evidence="2 3">
    <name type="scientific">Eimeria mitis</name>
    <dbReference type="NCBI Taxonomy" id="44415"/>
    <lineage>
        <taxon>Eukaryota</taxon>
        <taxon>Sar</taxon>
        <taxon>Alveolata</taxon>
        <taxon>Apicomplexa</taxon>
        <taxon>Conoidasida</taxon>
        <taxon>Coccidia</taxon>
        <taxon>Eucoccidiorida</taxon>
        <taxon>Eimeriorina</taxon>
        <taxon>Eimeriidae</taxon>
        <taxon>Eimeria</taxon>
    </lineage>
</organism>
<dbReference type="VEuPathDB" id="ToxoDB:EMH_0002510"/>
<dbReference type="RefSeq" id="XP_013351488.1">
    <property type="nucleotide sequence ID" value="XM_013496034.1"/>
</dbReference>
<dbReference type="Proteomes" id="UP000030744">
    <property type="component" value="Unassembled WGS sequence"/>
</dbReference>
<feature type="region of interest" description="Disordered" evidence="1">
    <location>
        <begin position="89"/>
        <end position="109"/>
    </location>
</feature>
<feature type="compositionally biased region" description="Acidic residues" evidence="1">
    <location>
        <begin position="194"/>
        <end position="209"/>
    </location>
</feature>
<dbReference type="OrthoDB" id="347810at2759"/>
<proteinExistence type="predicted"/>
<dbReference type="AlphaFoldDB" id="U6JU47"/>
<feature type="compositionally biased region" description="Basic and acidic residues" evidence="1">
    <location>
        <begin position="175"/>
        <end position="193"/>
    </location>
</feature>
<evidence type="ECO:0000313" key="3">
    <source>
        <dbReference type="Proteomes" id="UP000030744"/>
    </source>
</evidence>
<reference evidence="2" key="2">
    <citation type="submission" date="2013-10" db="EMBL/GenBank/DDBJ databases">
        <authorList>
            <person name="Aslett M."/>
        </authorList>
    </citation>
    <scope>NUCLEOTIDE SEQUENCE [LARGE SCALE GENOMIC DNA]</scope>
    <source>
        <strain evidence="2">Houghton</strain>
    </source>
</reference>
<gene>
    <name evidence="2" type="ORF">EMH_0002510</name>
</gene>
<evidence type="ECO:0000256" key="1">
    <source>
        <dbReference type="SAM" id="MobiDB-lite"/>
    </source>
</evidence>
<reference evidence="2" key="1">
    <citation type="submission" date="2013-10" db="EMBL/GenBank/DDBJ databases">
        <title>Genomic analysis of the causative agents of coccidiosis in chickens.</title>
        <authorList>
            <person name="Reid A.J."/>
            <person name="Blake D."/>
            <person name="Billington K."/>
            <person name="Browne H."/>
            <person name="Dunn M."/>
            <person name="Hung S."/>
            <person name="Kawahara F."/>
            <person name="Miranda-Saavedra D."/>
            <person name="Mourier T."/>
            <person name="Nagra H."/>
            <person name="Otto T.D."/>
            <person name="Rawlings N."/>
            <person name="Sanchez A."/>
            <person name="Sanders M."/>
            <person name="Subramaniam C."/>
            <person name="Tay Y."/>
            <person name="Dear P."/>
            <person name="Doerig C."/>
            <person name="Gruber A."/>
            <person name="Parkinson J."/>
            <person name="Shirley M."/>
            <person name="Wan K.L."/>
            <person name="Berriman M."/>
            <person name="Tomley F."/>
            <person name="Pain A."/>
        </authorList>
    </citation>
    <scope>NUCLEOTIDE SEQUENCE [LARGE SCALE GENOMIC DNA]</scope>
    <source>
        <strain evidence="2">Houghton</strain>
    </source>
</reference>
<protein>
    <submittedName>
        <fullName evidence="2">Uncharacterized protein</fullName>
    </submittedName>
</protein>
<sequence>MEWNEATGTNQVPLTYDLDLQTPTDGFTSPGFPLKDPHYWIYNEQSQTTVPPAEMPKDDGGNASTENNSGLSLALSLALLLSLTSLITTSGKSTVPHPPPPPVEKPKEKTKIDECIEQFGFSVENLQTAWEASSPTVRDAFKHNFTPIEKEGVYTKEDNIWDMLEAQKNIFLKSRPSEEESEEKKEAYLKQEDRDSEDEGYSDNEDEEGAVGGKQEAVISLETAAKLVDIIRIEDIQSEDDLYICEHFDSFASIFGLRLATMKPGDEKTAASFQTIDDHAPFHTSDFLKFLKYRYERACDGYLDPRVFKYLARNWNEKHASEIIEQILDDQSRRTQDSVQQKVMTVLTVSSEQNEVENTLLLLSVFLL</sequence>
<dbReference type="GeneID" id="25375314"/>
<dbReference type="EMBL" id="HG681624">
    <property type="protein sequence ID" value="CDJ28914.1"/>
    <property type="molecule type" value="Genomic_DNA"/>
</dbReference>
<accession>U6JU47</accession>
<name>U6JU47_9EIME</name>
<feature type="region of interest" description="Disordered" evidence="1">
    <location>
        <begin position="173"/>
        <end position="215"/>
    </location>
</feature>
<evidence type="ECO:0000313" key="2">
    <source>
        <dbReference type="EMBL" id="CDJ28914.1"/>
    </source>
</evidence>
<keyword evidence="3" id="KW-1185">Reference proteome</keyword>